<sequence>MKIKLTLALVALLSSGIASADVGISKVERVGIDSVGQLHIDLKDDVVQTGCSQITRLVVPASHSQLDRWFTLAKVARIHGLPVGYKSSGCVEGNWGAILDDSWFQIEFPESSDS</sequence>
<dbReference type="Proteomes" id="UP000628710">
    <property type="component" value="Unassembled WGS sequence"/>
</dbReference>
<proteinExistence type="predicted"/>
<evidence type="ECO:0000313" key="3">
    <source>
        <dbReference type="Proteomes" id="UP000628710"/>
    </source>
</evidence>
<protein>
    <submittedName>
        <fullName evidence="2">Uncharacterized protein</fullName>
    </submittedName>
</protein>
<dbReference type="EMBL" id="JAEMNX010000002">
    <property type="protein sequence ID" value="MBJ7536860.1"/>
    <property type="molecule type" value="Genomic_DNA"/>
</dbReference>
<gene>
    <name evidence="2" type="ORF">I8J31_04110</name>
</gene>
<name>A0A934MYV1_9GAMM</name>
<keyword evidence="1" id="KW-0732">Signal</keyword>
<comment type="caution">
    <text evidence="2">The sequence shown here is derived from an EMBL/GenBank/DDBJ whole genome shotgun (WGS) entry which is preliminary data.</text>
</comment>
<accession>A0A934MYV1</accession>
<reference evidence="2" key="1">
    <citation type="submission" date="2020-12" db="EMBL/GenBank/DDBJ databases">
        <title>Marinomonas arctica sp. nov., a psychrotolerant bacterium isolated from the Arctic.</title>
        <authorList>
            <person name="Zhang Y."/>
        </authorList>
    </citation>
    <scope>NUCLEOTIDE SEQUENCE</scope>
    <source>
        <strain evidence="2">C1424</strain>
    </source>
</reference>
<organism evidence="2 3">
    <name type="scientific">Marinomonas transparens</name>
    <dbReference type="NCBI Taxonomy" id="2795388"/>
    <lineage>
        <taxon>Bacteria</taxon>
        <taxon>Pseudomonadati</taxon>
        <taxon>Pseudomonadota</taxon>
        <taxon>Gammaproteobacteria</taxon>
        <taxon>Oceanospirillales</taxon>
        <taxon>Oceanospirillaceae</taxon>
        <taxon>Marinomonas</taxon>
    </lineage>
</organism>
<dbReference type="AlphaFoldDB" id="A0A934MYV1"/>
<feature type="chain" id="PRO_5038085838" evidence="1">
    <location>
        <begin position="21"/>
        <end position="114"/>
    </location>
</feature>
<dbReference type="RefSeq" id="WP_199467021.1">
    <property type="nucleotide sequence ID" value="NZ_JAEMNX010000002.1"/>
</dbReference>
<evidence type="ECO:0000256" key="1">
    <source>
        <dbReference type="SAM" id="SignalP"/>
    </source>
</evidence>
<feature type="signal peptide" evidence="1">
    <location>
        <begin position="1"/>
        <end position="20"/>
    </location>
</feature>
<evidence type="ECO:0000313" key="2">
    <source>
        <dbReference type="EMBL" id="MBJ7536860.1"/>
    </source>
</evidence>
<keyword evidence="3" id="KW-1185">Reference proteome</keyword>